<reference evidence="1" key="1">
    <citation type="submission" date="2014-09" db="EMBL/GenBank/DDBJ databases">
        <authorList>
            <person name="Magalhaes I.L.F."/>
            <person name="Oliveira U."/>
            <person name="Santos F.R."/>
            <person name="Vidigal T.H.D.A."/>
            <person name="Brescovit A.D."/>
            <person name="Santos A.J."/>
        </authorList>
    </citation>
    <scope>NUCLEOTIDE SEQUENCE</scope>
    <source>
        <tissue evidence="1">Shoot tissue taken approximately 20 cm above the soil surface</tissue>
    </source>
</reference>
<protein>
    <submittedName>
        <fullName evidence="1">Uncharacterized protein</fullName>
    </submittedName>
</protein>
<dbReference type="AlphaFoldDB" id="A0A0A9AC18"/>
<name>A0A0A9AC18_ARUDO</name>
<sequence length="37" mass="4619">MRHATPTHHSPEYRPLHSRERERELKLHYLWASIRAR</sequence>
<reference evidence="1" key="2">
    <citation type="journal article" date="2015" name="Data Brief">
        <title>Shoot transcriptome of the giant reed, Arundo donax.</title>
        <authorList>
            <person name="Barrero R.A."/>
            <person name="Guerrero F.D."/>
            <person name="Moolhuijzen P."/>
            <person name="Goolsby J.A."/>
            <person name="Tidwell J."/>
            <person name="Bellgard S.E."/>
            <person name="Bellgard M.I."/>
        </authorList>
    </citation>
    <scope>NUCLEOTIDE SEQUENCE</scope>
    <source>
        <tissue evidence="1">Shoot tissue taken approximately 20 cm above the soil surface</tissue>
    </source>
</reference>
<organism evidence="1">
    <name type="scientific">Arundo donax</name>
    <name type="common">Giant reed</name>
    <name type="synonym">Donax arundinaceus</name>
    <dbReference type="NCBI Taxonomy" id="35708"/>
    <lineage>
        <taxon>Eukaryota</taxon>
        <taxon>Viridiplantae</taxon>
        <taxon>Streptophyta</taxon>
        <taxon>Embryophyta</taxon>
        <taxon>Tracheophyta</taxon>
        <taxon>Spermatophyta</taxon>
        <taxon>Magnoliopsida</taxon>
        <taxon>Liliopsida</taxon>
        <taxon>Poales</taxon>
        <taxon>Poaceae</taxon>
        <taxon>PACMAD clade</taxon>
        <taxon>Arundinoideae</taxon>
        <taxon>Arundineae</taxon>
        <taxon>Arundo</taxon>
    </lineage>
</organism>
<dbReference type="EMBL" id="GBRH01248696">
    <property type="protein sequence ID" value="JAD49199.1"/>
    <property type="molecule type" value="Transcribed_RNA"/>
</dbReference>
<proteinExistence type="predicted"/>
<evidence type="ECO:0000313" key="1">
    <source>
        <dbReference type="EMBL" id="JAD49199.1"/>
    </source>
</evidence>
<accession>A0A0A9AC18</accession>